<sequence>MNLFSRLFRTRRDAPPSAHVALHTGRVFTQVGPPAILHGLFSTIAHNLEPAGWGSRFPRAMNGLYAGRLEAEHAAEALAELRVIDRELSALPVARVVWDIDRPTAPPSPHYTLGAAATTAADFFVTVTGRHLLRDALIDSVESAVEFGDAVAIVPFDGSLPR</sequence>
<organism evidence="1 2">
    <name type="scientific">Arenimonas terrae</name>
    <dbReference type="NCBI Taxonomy" id="2546226"/>
    <lineage>
        <taxon>Bacteria</taxon>
        <taxon>Pseudomonadati</taxon>
        <taxon>Pseudomonadota</taxon>
        <taxon>Gammaproteobacteria</taxon>
        <taxon>Lysobacterales</taxon>
        <taxon>Lysobacteraceae</taxon>
        <taxon>Arenimonas</taxon>
    </lineage>
</organism>
<protein>
    <submittedName>
        <fullName evidence="1">Uncharacterized protein</fullName>
    </submittedName>
</protein>
<name>A0A5C4RQW2_9GAMM</name>
<accession>A0A5C4RQW2</accession>
<reference evidence="1 2" key="1">
    <citation type="submission" date="2019-03" db="EMBL/GenBank/DDBJ databases">
        <title>Arenimonas daejeonensis sp. nov., isolated from compost.</title>
        <authorList>
            <person name="Jeon C.O."/>
        </authorList>
    </citation>
    <scope>NUCLEOTIDE SEQUENCE [LARGE SCALE GENOMIC DNA]</scope>
    <source>
        <strain evidence="1 2">R29</strain>
    </source>
</reference>
<dbReference type="RefSeq" id="WP_139447832.1">
    <property type="nucleotide sequence ID" value="NZ_SMDR01000002.1"/>
</dbReference>
<dbReference type="Pfam" id="PF15601">
    <property type="entry name" value="Imm70"/>
    <property type="match status" value="1"/>
</dbReference>
<dbReference type="OrthoDB" id="5120820at2"/>
<dbReference type="InterPro" id="IPR028185">
    <property type="entry name" value="Imm70"/>
</dbReference>
<comment type="caution">
    <text evidence="1">The sequence shown here is derived from an EMBL/GenBank/DDBJ whole genome shotgun (WGS) entry which is preliminary data.</text>
</comment>
<evidence type="ECO:0000313" key="1">
    <source>
        <dbReference type="EMBL" id="TNJ33428.1"/>
    </source>
</evidence>
<keyword evidence="2" id="KW-1185">Reference proteome</keyword>
<dbReference type="Proteomes" id="UP000305760">
    <property type="component" value="Unassembled WGS sequence"/>
</dbReference>
<proteinExistence type="predicted"/>
<dbReference type="EMBL" id="SMDR01000002">
    <property type="protein sequence ID" value="TNJ33428.1"/>
    <property type="molecule type" value="Genomic_DNA"/>
</dbReference>
<dbReference type="AlphaFoldDB" id="A0A5C4RQW2"/>
<evidence type="ECO:0000313" key="2">
    <source>
        <dbReference type="Proteomes" id="UP000305760"/>
    </source>
</evidence>
<gene>
    <name evidence="1" type="ORF">E1B00_08660</name>
</gene>